<sequence length="206" mass="22543">MLQTFSIKTAALLAFAGFTFVGCSRKDDPGTVLPSPEANYSRAVVYLDQARPARHDTAYRTSALQVTGQLTATELVMSWRPASKQERLVLRIPRAQMPGDLAGTYRFQALINPGQAPSYSYFVNKMDKPDGGESWVYDSWWLPSTGAVTGAVTLTAYDARQHVLSGQFQLALTGVYDPRARSTDRSRPCDLTLAGTFANVPVTDAQ</sequence>
<dbReference type="RefSeq" id="WP_305011230.1">
    <property type="nucleotide sequence ID" value="NZ_JAUQSX010000004.1"/>
</dbReference>
<name>A0ABT9AAU6_9BACT</name>
<organism evidence="1 2">
    <name type="scientific">Hymenobacter mellowenesis</name>
    <dbReference type="NCBI Taxonomy" id="3063995"/>
    <lineage>
        <taxon>Bacteria</taxon>
        <taxon>Pseudomonadati</taxon>
        <taxon>Bacteroidota</taxon>
        <taxon>Cytophagia</taxon>
        <taxon>Cytophagales</taxon>
        <taxon>Hymenobacteraceae</taxon>
        <taxon>Hymenobacter</taxon>
    </lineage>
</organism>
<evidence type="ECO:0000313" key="2">
    <source>
        <dbReference type="Proteomes" id="UP001167796"/>
    </source>
</evidence>
<keyword evidence="2" id="KW-1185">Reference proteome</keyword>
<dbReference type="EMBL" id="JAUQSX010000004">
    <property type="protein sequence ID" value="MDO7846542.1"/>
    <property type="molecule type" value="Genomic_DNA"/>
</dbReference>
<accession>A0ABT9AAU6</accession>
<dbReference type="Proteomes" id="UP001167796">
    <property type="component" value="Unassembled WGS sequence"/>
</dbReference>
<evidence type="ECO:0000313" key="1">
    <source>
        <dbReference type="EMBL" id="MDO7846542.1"/>
    </source>
</evidence>
<protein>
    <submittedName>
        <fullName evidence="1">Uncharacterized protein</fullName>
    </submittedName>
</protein>
<proteinExistence type="predicted"/>
<gene>
    <name evidence="1" type="ORF">Q5H92_09260</name>
</gene>
<reference evidence="1" key="1">
    <citation type="submission" date="2023-07" db="EMBL/GenBank/DDBJ databases">
        <authorList>
            <person name="Kim M.K."/>
        </authorList>
    </citation>
    <scope>NUCLEOTIDE SEQUENCE</scope>
    <source>
        <strain evidence="1">M29</strain>
    </source>
</reference>
<comment type="caution">
    <text evidence="1">The sequence shown here is derived from an EMBL/GenBank/DDBJ whole genome shotgun (WGS) entry which is preliminary data.</text>
</comment>